<evidence type="ECO:0000256" key="10">
    <source>
        <dbReference type="ARBA" id="ARBA00023180"/>
    </source>
</evidence>
<dbReference type="EMBL" id="CT573213">
    <property type="protein sequence ID" value="CAJ64379.1"/>
    <property type="molecule type" value="Genomic_DNA"/>
</dbReference>
<dbReference type="InterPro" id="IPR036291">
    <property type="entry name" value="NAD(P)-bd_dom_sf"/>
</dbReference>
<keyword evidence="8" id="KW-0333">Golgi apparatus</keyword>
<evidence type="ECO:0000313" key="14">
    <source>
        <dbReference type="EMBL" id="CAJ64379.1"/>
    </source>
</evidence>
<dbReference type="Proteomes" id="UP000000657">
    <property type="component" value="Chromosome"/>
</dbReference>
<keyword evidence="7" id="KW-0520">NAD</keyword>
<evidence type="ECO:0000256" key="12">
    <source>
        <dbReference type="ARBA" id="ARBA00037859"/>
    </source>
</evidence>
<dbReference type="GO" id="GO:0042732">
    <property type="term" value="P:D-xylose metabolic process"/>
    <property type="evidence" value="ECO:0007669"/>
    <property type="project" value="InterPro"/>
</dbReference>
<dbReference type="GO" id="GO:0033320">
    <property type="term" value="P:UDP-D-xylose biosynthetic process"/>
    <property type="evidence" value="ECO:0007669"/>
    <property type="project" value="UniProtKB-UniPathway"/>
</dbReference>
<keyword evidence="5" id="KW-0735">Signal-anchor</keyword>
<dbReference type="CDD" id="cd05230">
    <property type="entry name" value="UGD_SDR_e"/>
    <property type="match status" value="1"/>
</dbReference>
<evidence type="ECO:0000313" key="15">
    <source>
        <dbReference type="Proteomes" id="UP000000657"/>
    </source>
</evidence>
<keyword evidence="15" id="KW-1185">Reference proteome</keyword>
<dbReference type="HOGENOM" id="CLU_007383_4_0_11"/>
<reference evidence="14 15" key="1">
    <citation type="journal article" date="2007" name="Genome Res.">
        <title>Genome characteristics of facultatively symbiotic Frankia sp. strains reflect host range and host plant biogeography.</title>
        <authorList>
            <person name="Normand P."/>
            <person name="Lapierre P."/>
            <person name="Tisa L.S."/>
            <person name="Gogarten J.P."/>
            <person name="Alloisio N."/>
            <person name="Bagnarol E."/>
            <person name="Bassi C.A."/>
            <person name="Berry A.M."/>
            <person name="Bickhart D.M."/>
            <person name="Choisne N."/>
            <person name="Couloux A."/>
            <person name="Cournoyer B."/>
            <person name="Cruveiller S."/>
            <person name="Daubin V."/>
            <person name="Demange N."/>
            <person name="Francino M.P."/>
            <person name="Goltsman E."/>
            <person name="Huang Y."/>
            <person name="Kopp O.R."/>
            <person name="Labarre L."/>
            <person name="Lapidus A."/>
            <person name="Lavire C."/>
            <person name="Marechal J."/>
            <person name="Martinez M."/>
            <person name="Mastronunzio J.E."/>
            <person name="Mullin B.C."/>
            <person name="Niemann J."/>
            <person name="Pujic P."/>
            <person name="Rawnsley T."/>
            <person name="Rouy Z."/>
            <person name="Schenowitz C."/>
            <person name="Sellstedt A."/>
            <person name="Tavares F."/>
            <person name="Tomkins J.P."/>
            <person name="Vallenet D."/>
            <person name="Valverde C."/>
            <person name="Wall L.G."/>
            <person name="Wang Y."/>
            <person name="Medigue C."/>
            <person name="Benson D.R."/>
        </authorList>
    </citation>
    <scope>NUCLEOTIDE SEQUENCE [LARGE SCALE GENOMIC DNA]</scope>
    <source>
        <strain evidence="15">DSM 45986 / CECT 9034 / ACN14a</strain>
    </source>
</reference>
<dbReference type="FunFam" id="3.40.50.720:FF:000065">
    <property type="entry name" value="UDP-glucuronic acid decarboxylase 1"/>
    <property type="match status" value="1"/>
</dbReference>
<dbReference type="PANTHER" id="PTHR43078">
    <property type="entry name" value="UDP-GLUCURONIC ACID DECARBOXYLASE-RELATED"/>
    <property type="match status" value="1"/>
</dbReference>
<dbReference type="AlphaFoldDB" id="Q0RDT7"/>
<protein>
    <submittedName>
        <fullName evidence="14">dTDP-glucose 4-6-dehydratase</fullName>
        <ecNumber evidence="14">4.2.1.46</ecNumber>
    </submittedName>
</protein>
<dbReference type="UniPathway" id="UPA00796">
    <property type="reaction ID" value="UER00771"/>
</dbReference>
<dbReference type="GO" id="GO:0070403">
    <property type="term" value="F:NAD+ binding"/>
    <property type="evidence" value="ECO:0007669"/>
    <property type="project" value="InterPro"/>
</dbReference>
<keyword evidence="10" id="KW-0325">Glycoprotein</keyword>
<feature type="domain" description="NAD-dependent epimerase/dehydratase" evidence="13">
    <location>
        <begin position="34"/>
        <end position="268"/>
    </location>
</feature>
<dbReference type="PANTHER" id="PTHR43078:SF6">
    <property type="entry name" value="UDP-GLUCURONIC ACID DECARBOXYLASE 1"/>
    <property type="match status" value="1"/>
</dbReference>
<evidence type="ECO:0000256" key="2">
    <source>
        <dbReference type="ARBA" id="ARBA00004323"/>
    </source>
</evidence>
<dbReference type="KEGG" id="fal:FRAAL5747"/>
<evidence type="ECO:0000256" key="7">
    <source>
        <dbReference type="ARBA" id="ARBA00023027"/>
    </source>
</evidence>
<dbReference type="STRING" id="326424.FRAAL5747"/>
<dbReference type="Pfam" id="PF01370">
    <property type="entry name" value="Epimerase"/>
    <property type="match status" value="1"/>
</dbReference>
<evidence type="ECO:0000256" key="5">
    <source>
        <dbReference type="ARBA" id="ARBA00022968"/>
    </source>
</evidence>
<accession>Q0RDT7</accession>
<evidence type="ECO:0000256" key="8">
    <source>
        <dbReference type="ARBA" id="ARBA00023034"/>
    </source>
</evidence>
<dbReference type="Gene3D" id="3.40.50.720">
    <property type="entry name" value="NAD(P)-binding Rossmann-like Domain"/>
    <property type="match status" value="1"/>
</dbReference>
<keyword evidence="3" id="KW-0812">Transmembrane</keyword>
<dbReference type="GO" id="GO:0048040">
    <property type="term" value="F:UDP-glucuronate decarboxylase activity"/>
    <property type="evidence" value="ECO:0007669"/>
    <property type="project" value="TreeGrafter"/>
</dbReference>
<keyword evidence="6" id="KW-1133">Transmembrane helix</keyword>
<dbReference type="eggNOG" id="COG0451">
    <property type="taxonomic scope" value="Bacteria"/>
</dbReference>
<comment type="cofactor">
    <cofactor evidence="1">
        <name>NAD(+)</name>
        <dbReference type="ChEBI" id="CHEBI:57540"/>
    </cofactor>
</comment>
<evidence type="ECO:0000256" key="1">
    <source>
        <dbReference type="ARBA" id="ARBA00001911"/>
    </source>
</evidence>
<evidence type="ECO:0000256" key="4">
    <source>
        <dbReference type="ARBA" id="ARBA00022793"/>
    </source>
</evidence>
<keyword evidence="11 14" id="KW-0456">Lyase</keyword>
<gene>
    <name evidence="14" type="primary">rfbB</name>
    <name evidence="14" type="ordered locus">FRAAL5747</name>
</gene>
<dbReference type="SUPFAM" id="SSF51735">
    <property type="entry name" value="NAD(P)-binding Rossmann-fold domains"/>
    <property type="match status" value="1"/>
</dbReference>
<keyword evidence="4" id="KW-0210">Decarboxylase</keyword>
<dbReference type="GO" id="GO:0008460">
    <property type="term" value="F:dTDP-glucose 4,6-dehydratase activity"/>
    <property type="evidence" value="ECO:0007669"/>
    <property type="project" value="UniProtKB-EC"/>
</dbReference>
<comment type="subcellular location">
    <subcellularLocation>
        <location evidence="2">Golgi apparatus membrane</location>
        <topology evidence="2">Single-pass type II membrane protein</topology>
    </subcellularLocation>
    <subcellularLocation>
        <location evidence="12">Golgi apparatus</location>
        <location evidence="12">Golgi stack membrane</location>
    </subcellularLocation>
</comment>
<sequence length="346" mass="38117">MWSIRAAARPTGGRWPLSRVLDVSDPGALDVRAIVTGGAGFLGSHLCERLLGDGYEVICFDNFLTGRPDNVEHLLVDPRFRLVNRDVNDFIYVSGPVDVVLHFASPASPLDYYELPIETLKVGSLGTFHALGLAREKRARFLLASTSESYGDPQVNPQPETYWGNVNPVGPRSVYDEAKRFAEAVTMAYRRKHGVDTAIVRIFNTYGPRMRVDDGRAIPAFVSQALRGEPITVAGDGSQTRSICYVDDLIDGILRLLHSDLPGPVNIGNPHEMSILDTAKLVRDLCGSTAPITFVPRPQDDPSVRQPDITIARTRLGWEPRTSLHDGLTRTISWFAGQLTESRQVA</sequence>
<keyword evidence="9" id="KW-0472">Membrane</keyword>
<evidence type="ECO:0000256" key="3">
    <source>
        <dbReference type="ARBA" id="ARBA00022692"/>
    </source>
</evidence>
<organism evidence="14 15">
    <name type="scientific">Frankia alni (strain DSM 45986 / CECT 9034 / ACN14a)</name>
    <dbReference type="NCBI Taxonomy" id="326424"/>
    <lineage>
        <taxon>Bacteria</taxon>
        <taxon>Bacillati</taxon>
        <taxon>Actinomycetota</taxon>
        <taxon>Actinomycetes</taxon>
        <taxon>Frankiales</taxon>
        <taxon>Frankiaceae</taxon>
        <taxon>Frankia</taxon>
    </lineage>
</organism>
<dbReference type="EC" id="4.2.1.46" evidence="14"/>
<evidence type="ECO:0000256" key="6">
    <source>
        <dbReference type="ARBA" id="ARBA00022989"/>
    </source>
</evidence>
<proteinExistence type="predicted"/>
<evidence type="ECO:0000259" key="13">
    <source>
        <dbReference type="Pfam" id="PF01370"/>
    </source>
</evidence>
<dbReference type="InterPro" id="IPR001509">
    <property type="entry name" value="Epimerase_deHydtase"/>
</dbReference>
<dbReference type="GO" id="GO:0005737">
    <property type="term" value="C:cytoplasm"/>
    <property type="evidence" value="ECO:0007669"/>
    <property type="project" value="TreeGrafter"/>
</dbReference>
<dbReference type="InterPro" id="IPR044516">
    <property type="entry name" value="UXS-like"/>
</dbReference>
<name>Q0RDT7_FRAAA</name>
<evidence type="ECO:0000256" key="9">
    <source>
        <dbReference type="ARBA" id="ARBA00023136"/>
    </source>
</evidence>
<evidence type="ECO:0000256" key="11">
    <source>
        <dbReference type="ARBA" id="ARBA00023239"/>
    </source>
</evidence>